<sequence>MFIYNKNGFKDNKFGFKDNKFGFKDNKFGFIYNKNGFKDNKFGCLSITKMVLKITNLVHNIYFYKFKKIKFRYFSTLHNYVEYLDILEWEIHYKILKKINYNKVILFVIVNLAVGVGKE</sequence>
<organism evidence="1 2">
    <name type="scientific">Bacillus cereus</name>
    <dbReference type="NCBI Taxonomy" id="1396"/>
    <lineage>
        <taxon>Bacteria</taxon>
        <taxon>Bacillati</taxon>
        <taxon>Bacillota</taxon>
        <taxon>Bacilli</taxon>
        <taxon>Bacillales</taxon>
        <taxon>Bacillaceae</taxon>
        <taxon>Bacillus</taxon>
        <taxon>Bacillus cereus group</taxon>
    </lineage>
</organism>
<dbReference type="Proteomes" id="UP000190906">
    <property type="component" value="Unassembled WGS sequence"/>
</dbReference>
<evidence type="ECO:0000313" key="1">
    <source>
        <dbReference type="EMBL" id="OOR09843.1"/>
    </source>
</evidence>
<protein>
    <submittedName>
        <fullName evidence="1">Uncharacterized protein</fullName>
    </submittedName>
</protein>
<accession>A0A1S9TIP1</accession>
<comment type="caution">
    <text evidence="1">The sequence shown here is derived from an EMBL/GenBank/DDBJ whole genome shotgun (WGS) entry which is preliminary data.</text>
</comment>
<name>A0A1S9TIP1_BACCE</name>
<proteinExistence type="predicted"/>
<reference evidence="1 2" key="1">
    <citation type="submission" date="2017-01" db="EMBL/GenBank/DDBJ databases">
        <title>Bacillus cereus isolates.</title>
        <authorList>
            <person name="Beno S.M."/>
        </authorList>
    </citation>
    <scope>NUCLEOTIDE SEQUENCE [LARGE SCALE GENOMIC DNA]</scope>
    <source>
        <strain evidence="1 2">FSL H8-0485</strain>
    </source>
</reference>
<gene>
    <name evidence="1" type="ORF">BW897_25455</name>
</gene>
<dbReference type="EMBL" id="MUAJ01000037">
    <property type="protein sequence ID" value="OOR09843.1"/>
    <property type="molecule type" value="Genomic_DNA"/>
</dbReference>
<dbReference type="AlphaFoldDB" id="A0A1S9TIP1"/>
<evidence type="ECO:0000313" key="2">
    <source>
        <dbReference type="Proteomes" id="UP000190906"/>
    </source>
</evidence>